<dbReference type="InterPro" id="IPR002035">
    <property type="entry name" value="VWF_A"/>
</dbReference>
<dbReference type="InterPro" id="IPR051113">
    <property type="entry name" value="Integrator_subunit6"/>
</dbReference>
<feature type="domain" description="VWFA" evidence="2">
    <location>
        <begin position="3"/>
        <end position="229"/>
    </location>
</feature>
<proteinExistence type="predicted"/>
<dbReference type="InterPro" id="IPR029307">
    <property type="entry name" value="INT_SG_DDX_CT_C"/>
</dbReference>
<dbReference type="CDD" id="cd00198">
    <property type="entry name" value="vWFA"/>
    <property type="match status" value="1"/>
</dbReference>
<name>A0A6G1SD24_9ACAR</name>
<feature type="compositionally biased region" description="Low complexity" evidence="1">
    <location>
        <begin position="250"/>
        <end position="315"/>
    </location>
</feature>
<accession>A0A6G1SD24</accession>
<dbReference type="PROSITE" id="PS50234">
    <property type="entry name" value="VWFA"/>
    <property type="match status" value="1"/>
</dbReference>
<dbReference type="FunFam" id="3.40.50.410:FF:000010">
    <property type="entry name" value="Integrator complex subunit 6 like"/>
    <property type="match status" value="1"/>
</dbReference>
<feature type="region of interest" description="Disordered" evidence="1">
    <location>
        <begin position="735"/>
        <end position="846"/>
    </location>
</feature>
<dbReference type="PANTHER" id="PTHR12957:SF2">
    <property type="entry name" value="INTEGRATOR COMPLEX SUBUNIT 6"/>
    <property type="match status" value="1"/>
</dbReference>
<feature type="compositionally biased region" description="Pro residues" evidence="1">
    <location>
        <begin position="778"/>
        <end position="788"/>
    </location>
</feature>
<organism evidence="3">
    <name type="scientific">Aceria tosichella</name>
    <name type="common">wheat curl mite</name>
    <dbReference type="NCBI Taxonomy" id="561515"/>
    <lineage>
        <taxon>Eukaryota</taxon>
        <taxon>Metazoa</taxon>
        <taxon>Ecdysozoa</taxon>
        <taxon>Arthropoda</taxon>
        <taxon>Chelicerata</taxon>
        <taxon>Arachnida</taxon>
        <taxon>Acari</taxon>
        <taxon>Acariformes</taxon>
        <taxon>Trombidiformes</taxon>
        <taxon>Prostigmata</taxon>
        <taxon>Eupodina</taxon>
        <taxon>Eriophyoidea</taxon>
        <taxon>Eriophyidae</taxon>
        <taxon>Eriophyinae</taxon>
        <taxon>Aceriini</taxon>
        <taxon>Aceria</taxon>
    </lineage>
</organism>
<dbReference type="InterPro" id="IPR036465">
    <property type="entry name" value="vWFA_dom_sf"/>
</dbReference>
<dbReference type="Pfam" id="PF15300">
    <property type="entry name" value="INT_SG_DDX_CT_C"/>
    <property type="match status" value="1"/>
</dbReference>
<feature type="compositionally biased region" description="Low complexity" evidence="1">
    <location>
        <begin position="796"/>
        <end position="807"/>
    </location>
</feature>
<protein>
    <submittedName>
        <fullName evidence="3">Integrator complex subunit 6-A</fullName>
    </submittedName>
</protein>
<dbReference type="PANTHER" id="PTHR12957">
    <property type="entry name" value="DEAD/H BOX POLYPEPTIDE 26/DICE1-RELATED"/>
    <property type="match status" value="1"/>
</dbReference>
<dbReference type="Gene3D" id="3.40.50.410">
    <property type="entry name" value="von Willebrand factor, type A domain"/>
    <property type="match status" value="1"/>
</dbReference>
<dbReference type="AlphaFoldDB" id="A0A6G1SD24"/>
<dbReference type="GO" id="GO:0032039">
    <property type="term" value="C:integrator complex"/>
    <property type="evidence" value="ECO:0007669"/>
    <property type="project" value="TreeGrafter"/>
</dbReference>
<dbReference type="EMBL" id="GGYP01003498">
    <property type="protein sequence ID" value="MDE48269.1"/>
    <property type="molecule type" value="Transcribed_RNA"/>
</dbReference>
<feature type="compositionally biased region" description="Basic residues" evidence="1">
    <location>
        <begin position="745"/>
        <end position="758"/>
    </location>
</feature>
<feature type="compositionally biased region" description="Polar residues" evidence="1">
    <location>
        <begin position="813"/>
        <end position="823"/>
    </location>
</feature>
<feature type="compositionally biased region" description="Polar residues" evidence="1">
    <location>
        <begin position="832"/>
        <end position="843"/>
    </location>
</feature>
<dbReference type="InterPro" id="IPR057413">
    <property type="entry name" value="Beta-barrel_INTS6"/>
</dbReference>
<dbReference type="SUPFAM" id="SSF53300">
    <property type="entry name" value="vWA-like"/>
    <property type="match status" value="1"/>
</dbReference>
<evidence type="ECO:0000259" key="2">
    <source>
        <dbReference type="PROSITE" id="PS50234"/>
    </source>
</evidence>
<dbReference type="GO" id="GO:0034472">
    <property type="term" value="P:snRNA 3'-end processing"/>
    <property type="evidence" value="ECO:0007669"/>
    <property type="project" value="TreeGrafter"/>
</dbReference>
<evidence type="ECO:0000313" key="3">
    <source>
        <dbReference type="EMBL" id="MDE48269.1"/>
    </source>
</evidence>
<dbReference type="Pfam" id="PF13519">
    <property type="entry name" value="VWA_2"/>
    <property type="match status" value="1"/>
</dbReference>
<reference evidence="3" key="1">
    <citation type="submission" date="2018-10" db="EMBL/GenBank/DDBJ databases">
        <title>Transcriptome assembly of Aceria tosichella (Wheat curl mite) Type 2.</title>
        <authorList>
            <person name="Scully E.D."/>
            <person name="Geib S.M."/>
            <person name="Palmer N.A."/>
            <person name="Gupta A.K."/>
            <person name="Sarath G."/>
            <person name="Tatineni S."/>
        </authorList>
    </citation>
    <scope>NUCLEOTIDE SEQUENCE</scope>
    <source>
        <strain evidence="3">LincolnNE</strain>
    </source>
</reference>
<sequence>MTIILFLIDTSSSMNQRTYLGARPTLLDVAKDTVEKFLKARARDIASRGDRYMLLTFEDPPHNIKAGWKESHAVFMNELKHLTATGVTNMGPALKNAFDLLNLNRMQSGIDTYGVGRAPYYLEPSMIIVITDGSSLTNQNGVQPSLELPMQNNAVPGSELTREPFRWDQRLYSLVLRLTGVPPVDYTSLNNPDQFSSLTAMCSVTAGRSYTITTQRSIMQSIEALVAKVQSGVVIQFEKFGPDPPPLTESTNANNNINANNITNNTNNNNSTNSNNNHQPVNNTNPTNNITAESQKLSQQQQPESSSPLEPSGSGANVNKPGQQHTTNQDIIINTPSNWHSTRSLIYVHRSLQKNFPIGHWPIPEAYWPDPSINLPPRTAHPIVKFSCSSTEPHMLDSLPFDKYELESSPLTQYILSRKQPQIAWQVYVCNSGKTPGDIGAPFGYLKAATNLNCVNLFVMPYNYPMLLPIIDEILKKPQHPGKPPREWKPAFDEYLRTMPPYYANPLKRALTRMGAAGSLVPESIEASCLSYAVATKLKNYKNEAKAQFERLIQAIQHQQTQKITQNLDAVRVLQCGKNLRSQVESTSYRNMTCTGQPAPAFYFRYQAMKNDLNEFTNFALRVRDKANTYSSNENVRTKHTFRNPYDIDRKDLIDQIHLMRSNFMQPPTRIKFKDEDQIHTLPIAQMGNYQDYLKKHPPPLREIESTPVRQHMFGNPFKIDKRGMMVDEADSIGIASDINSPSQKNKKLNPNQRRRGPIPRDFIMIEQDSWRRSPTVSPVPSPSPSPSPVLGEAVNNSIENEQSSSITPPKASPSSSEQNGNSHKNHDVRNNVASKRSGNSILRPTEQDLALRSEIFKHIRGPDRDNSTLLRTISKLQGDKRSYIIEETVREAKRFKKHDLLHDIAREFFIYSSQ</sequence>
<feature type="region of interest" description="Disordered" evidence="1">
    <location>
        <begin position="243"/>
        <end position="324"/>
    </location>
</feature>
<evidence type="ECO:0000256" key="1">
    <source>
        <dbReference type="SAM" id="MobiDB-lite"/>
    </source>
</evidence>
<dbReference type="Pfam" id="PF25462">
    <property type="entry name" value="Beta-barrel_INTS6"/>
    <property type="match status" value="1"/>
</dbReference>
<gene>
    <name evidence="3" type="primary">ints6-a</name>
    <name evidence="3" type="ORF">g.15895</name>
</gene>